<dbReference type="Proteomes" id="UP001140091">
    <property type="component" value="Unassembled WGS sequence"/>
</dbReference>
<dbReference type="OrthoDB" id="2688364at2759"/>
<comment type="caution">
    <text evidence="2">The sequence shown here is derived from an EMBL/GenBank/DDBJ whole genome shotgun (WGS) entry which is preliminary data.</text>
</comment>
<evidence type="ECO:0000313" key="3">
    <source>
        <dbReference type="Proteomes" id="UP001140091"/>
    </source>
</evidence>
<dbReference type="AlphaFoldDB" id="A0A9W8MDV7"/>
<dbReference type="CDD" id="cd09917">
    <property type="entry name" value="F-box_SF"/>
    <property type="match status" value="1"/>
</dbReference>
<dbReference type="PROSITE" id="PS50181">
    <property type="entry name" value="FBOX"/>
    <property type="match status" value="1"/>
</dbReference>
<dbReference type="SUPFAM" id="SSF81383">
    <property type="entry name" value="F-box domain"/>
    <property type="match status" value="1"/>
</dbReference>
<feature type="non-terminal residue" evidence="2">
    <location>
        <position position="865"/>
    </location>
</feature>
<organism evidence="2 3">
    <name type="scientific">Candolleomyces eurysporus</name>
    <dbReference type="NCBI Taxonomy" id="2828524"/>
    <lineage>
        <taxon>Eukaryota</taxon>
        <taxon>Fungi</taxon>
        <taxon>Dikarya</taxon>
        <taxon>Basidiomycota</taxon>
        <taxon>Agaricomycotina</taxon>
        <taxon>Agaricomycetes</taxon>
        <taxon>Agaricomycetidae</taxon>
        <taxon>Agaricales</taxon>
        <taxon>Agaricineae</taxon>
        <taxon>Psathyrellaceae</taxon>
        <taxon>Candolleomyces</taxon>
    </lineage>
</organism>
<dbReference type="EMBL" id="JANBPK010001041">
    <property type="protein sequence ID" value="KAJ2926946.1"/>
    <property type="molecule type" value="Genomic_DNA"/>
</dbReference>
<gene>
    <name evidence="2" type="ORF">H1R20_g10120</name>
</gene>
<keyword evidence="3" id="KW-1185">Reference proteome</keyword>
<dbReference type="InterPro" id="IPR001810">
    <property type="entry name" value="F-box_dom"/>
</dbReference>
<feature type="domain" description="F-box" evidence="1">
    <location>
        <begin position="352"/>
        <end position="400"/>
    </location>
</feature>
<protein>
    <recommendedName>
        <fullName evidence="1">F-box domain-containing protein</fullName>
    </recommendedName>
</protein>
<evidence type="ECO:0000259" key="1">
    <source>
        <dbReference type="PROSITE" id="PS50181"/>
    </source>
</evidence>
<name>A0A9W8MDV7_9AGAR</name>
<dbReference type="InterPro" id="IPR036047">
    <property type="entry name" value="F-box-like_dom_sf"/>
</dbReference>
<dbReference type="Pfam" id="PF12937">
    <property type="entry name" value="F-box-like"/>
    <property type="match status" value="1"/>
</dbReference>
<reference evidence="2" key="1">
    <citation type="submission" date="2022-06" db="EMBL/GenBank/DDBJ databases">
        <title>Genome Sequence of Candolleomyces eurysporus.</title>
        <authorList>
            <person name="Buettner E."/>
        </authorList>
    </citation>
    <scope>NUCLEOTIDE SEQUENCE</scope>
    <source>
        <strain evidence="2">VTCC 930004</strain>
    </source>
</reference>
<evidence type="ECO:0000313" key="2">
    <source>
        <dbReference type="EMBL" id="KAJ2926946.1"/>
    </source>
</evidence>
<accession>A0A9W8MDV7</accession>
<dbReference type="Gene3D" id="1.20.1280.50">
    <property type="match status" value="1"/>
</dbReference>
<proteinExistence type="predicted"/>
<sequence>MLEAAFATGGTLPHTRTTLEFPSALFKASDLRDTLLIPGGRFLLTFEDKWVSIWDLHSLVEDGVFSPALLIRHHLDAAIDYVVAIDMFNEVKIRLLLKVNASDTVLQEVQVHKTVDSYQVLEATYLDGGAFAIQTMGQISINVFPSVDFNVILDDNVLFRFDDLTMVWDFQTNQVSGWRVRGIPSIRDIFPNQNYVFYITGEGVHGVKPFPFQPVHDNCVCLSSFSGTWSTSSFSVFHEFPHKLCSTDSVIGPVFCNSVLETGRSLIYELREETACTLKFYRYRFQFNPTDPLASSLTLLQSSSQSVQEDKLSPHKLAPRSHQTCEGQPIKSLFDTLPSLHLVVQPSRIQQTRSMLELPSELQLSIIEHLNVCDIYHLQQTCKGLYSLIEEEAKSVWTRCLQRQCAMHRLFWPSYKNLSTATELKNACTGMVRFLREMDHASAPGTALLPRTTSLALPPGVMSPRRMCDIYLMPGGRFLLTFEFSWIFVWDLQSISDWKPPPLLLRHPIDDEIDWVSTLKVISSTKVRLLMRIKVISGSNMGSPVENLRPGEDLRSWKVFELTYNDNDTFSIETVGRLAVVCPKDLPGDPCAILDSNRVLLHVHESTLVWDFCNKRISVWTLEELPPVCDLFPNQGHVFYITAEGVHGVKPSPFQPLQDGQVLSVPLQESTTATFCASHEQVHSVSILHGVVWGNLWGTGLEAARSLTYELKEEADDTIKFYRYKFQFNHADPFKSSLKLVHSSSQLVENLNMAGCNDLLLRTDQSCEDRRVALWTEGPLSSFRGAVLLSPREAFDDEGAEYHPSPSSTNPRVSDLKIIPVPVIVPGTAYYHFDTLVPDFCSASGRVVVLWLANGDFLIRVHDLL</sequence>